<dbReference type="EMBL" id="JAFEUM010000002">
    <property type="protein sequence ID" value="MBM7036031.1"/>
    <property type="molecule type" value="Genomic_DNA"/>
</dbReference>
<gene>
    <name evidence="4" type="ORF">JQC93_06370</name>
</gene>
<proteinExistence type="predicted"/>
<protein>
    <submittedName>
        <fullName evidence="4">TetR family transcriptional regulator C-terminal domain-containing protein</fullName>
    </submittedName>
</protein>
<dbReference type="Pfam" id="PF00440">
    <property type="entry name" value="TetR_N"/>
    <property type="match status" value="1"/>
</dbReference>
<evidence type="ECO:0000256" key="2">
    <source>
        <dbReference type="PROSITE-ProRule" id="PRU00335"/>
    </source>
</evidence>
<dbReference type="Pfam" id="PF08362">
    <property type="entry name" value="TetR_C_3"/>
    <property type="match status" value="1"/>
</dbReference>
<dbReference type="InterPro" id="IPR001647">
    <property type="entry name" value="HTH_TetR"/>
</dbReference>
<dbReference type="PROSITE" id="PS50977">
    <property type="entry name" value="HTH_TETR_2"/>
    <property type="match status" value="1"/>
</dbReference>
<dbReference type="Proteomes" id="UP000809621">
    <property type="component" value="Unassembled WGS sequence"/>
</dbReference>
<dbReference type="Gene3D" id="1.10.357.10">
    <property type="entry name" value="Tetracycline Repressor, domain 2"/>
    <property type="match status" value="1"/>
</dbReference>
<name>A0ABS2HJN0_9VIBR</name>
<dbReference type="InterPro" id="IPR050109">
    <property type="entry name" value="HTH-type_TetR-like_transc_reg"/>
</dbReference>
<dbReference type="InterPro" id="IPR013573">
    <property type="entry name" value="Tscrpt_reg_YcdC_C"/>
</dbReference>
<evidence type="ECO:0000313" key="4">
    <source>
        <dbReference type="EMBL" id="MBM7036031.1"/>
    </source>
</evidence>
<keyword evidence="1 2" id="KW-0238">DNA-binding</keyword>
<dbReference type="PANTHER" id="PTHR30328">
    <property type="entry name" value="TRANSCRIPTIONAL REPRESSOR"/>
    <property type="match status" value="1"/>
</dbReference>
<evidence type="ECO:0000259" key="3">
    <source>
        <dbReference type="PROSITE" id="PS50977"/>
    </source>
</evidence>
<dbReference type="PANTHER" id="PTHR30328:SF54">
    <property type="entry name" value="HTH-TYPE TRANSCRIPTIONAL REPRESSOR SCO4008"/>
    <property type="match status" value="1"/>
</dbReference>
<keyword evidence="5" id="KW-1185">Reference proteome</keyword>
<reference evidence="4 5" key="1">
    <citation type="submission" date="2021-02" db="EMBL/GenBank/DDBJ databases">
        <authorList>
            <person name="Park J.-S."/>
        </authorList>
    </citation>
    <scope>NUCLEOTIDE SEQUENCE [LARGE SCALE GENOMIC DNA]</scope>
    <source>
        <strain evidence="4 5">188UL20-2</strain>
    </source>
</reference>
<evidence type="ECO:0000313" key="5">
    <source>
        <dbReference type="Proteomes" id="UP000809621"/>
    </source>
</evidence>
<dbReference type="RefSeq" id="WP_205157640.1">
    <property type="nucleotide sequence ID" value="NZ_JAFEUM010000002.1"/>
</dbReference>
<accession>A0ABS2HJN0</accession>
<dbReference type="SUPFAM" id="SSF48498">
    <property type="entry name" value="Tetracyclin repressor-like, C-terminal domain"/>
    <property type="match status" value="1"/>
</dbReference>
<dbReference type="Gene3D" id="1.10.10.60">
    <property type="entry name" value="Homeodomain-like"/>
    <property type="match status" value="1"/>
</dbReference>
<dbReference type="PRINTS" id="PR00455">
    <property type="entry name" value="HTHTETR"/>
</dbReference>
<comment type="caution">
    <text evidence="4">The sequence shown here is derived from an EMBL/GenBank/DDBJ whole genome shotgun (WGS) entry which is preliminary data.</text>
</comment>
<organism evidence="4 5">
    <name type="scientific">Vibrio ulleungensis</name>
    <dbReference type="NCBI Taxonomy" id="2807619"/>
    <lineage>
        <taxon>Bacteria</taxon>
        <taxon>Pseudomonadati</taxon>
        <taxon>Pseudomonadota</taxon>
        <taxon>Gammaproteobacteria</taxon>
        <taxon>Vibrionales</taxon>
        <taxon>Vibrionaceae</taxon>
        <taxon>Vibrio</taxon>
    </lineage>
</organism>
<evidence type="ECO:0000256" key="1">
    <source>
        <dbReference type="ARBA" id="ARBA00023125"/>
    </source>
</evidence>
<sequence length="211" mass="24028">MESVLKASGTIRQRNEARILQAAAKQFAKHGFKGTSLQAIADCVDLPKANILYYFKSKTGLYKALLSDIMDMWNQGFSADKAQQDPAAVLRTYIEQKMQYSRSHPLHSKIFAMEIIQGAPNIRDVLERPMIQWTHHQHSVIESWGEQGLMAKIDPYYLLFMIWGTTQFYADFDTEITLLKGRELSDDEFLQAQEFTVSTILRGLNLAVSSS</sequence>
<dbReference type="InterPro" id="IPR036271">
    <property type="entry name" value="Tet_transcr_reg_TetR-rel_C_sf"/>
</dbReference>
<dbReference type="SUPFAM" id="SSF46689">
    <property type="entry name" value="Homeodomain-like"/>
    <property type="match status" value="1"/>
</dbReference>
<dbReference type="InterPro" id="IPR009057">
    <property type="entry name" value="Homeodomain-like_sf"/>
</dbReference>
<feature type="DNA-binding region" description="H-T-H motif" evidence="2">
    <location>
        <begin position="36"/>
        <end position="55"/>
    </location>
</feature>
<feature type="domain" description="HTH tetR-type" evidence="3">
    <location>
        <begin position="13"/>
        <end position="73"/>
    </location>
</feature>